<accession>A0AAU7U3P5</accession>
<protein>
    <submittedName>
        <fullName evidence="1">Uncharacterized protein</fullName>
    </submittedName>
</protein>
<organism evidence="1">
    <name type="scientific">Pantoea sp. BJ2</name>
    <dbReference type="NCBI Taxonomy" id="3141322"/>
    <lineage>
        <taxon>Bacteria</taxon>
        <taxon>Pseudomonadati</taxon>
        <taxon>Pseudomonadota</taxon>
        <taxon>Gammaproteobacteria</taxon>
        <taxon>Enterobacterales</taxon>
        <taxon>Erwiniaceae</taxon>
        <taxon>Pantoea</taxon>
    </lineage>
</organism>
<reference evidence="1" key="1">
    <citation type="submission" date="2024-06" db="EMBL/GenBank/DDBJ databases">
        <title>Multiomics insights into the TNT degradation mechanism by Pantoea sp. BJ2 isolated from an ammunition destruction site.</title>
        <authorList>
            <person name="Luo J."/>
        </authorList>
    </citation>
    <scope>NUCLEOTIDE SEQUENCE</scope>
    <source>
        <strain evidence="1">BJ2</strain>
        <plasmid evidence="1">plasmindB</plasmid>
    </source>
</reference>
<name>A0AAU7U3P5_9GAMM</name>
<keyword evidence="1" id="KW-0614">Plasmid</keyword>
<proteinExistence type="predicted"/>
<geneLocation type="plasmid" evidence="1">
    <name>plasmindB</name>
</geneLocation>
<dbReference type="EMBL" id="CP158294">
    <property type="protein sequence ID" value="XBV47469.1"/>
    <property type="molecule type" value="Genomic_DNA"/>
</dbReference>
<evidence type="ECO:0000313" key="1">
    <source>
        <dbReference type="EMBL" id="XBV47469.1"/>
    </source>
</evidence>
<dbReference type="AlphaFoldDB" id="A0AAU7U3P5"/>
<gene>
    <name evidence="1" type="ORF">AAF463_24370</name>
</gene>
<sequence length="147" mass="16972">MFEKPVMLSQYRDGMNSYLAYSKEEKIIKVTSTPYVWILGCDKKASFIDDDTLFFDFKLKKSAGRGYLCPYEIDVPGNQPLSTEIRINGTMLFAELLDVEKKSFKIYEPVGLRVLTVDKNSRIIFSPDSKSSEMYSSWIINYPSLFK</sequence>
<dbReference type="RefSeq" id="WP_350262495.1">
    <property type="nucleotide sequence ID" value="NZ_CP158294.1"/>
</dbReference>